<organism evidence="6 7">
    <name type="scientific">Dreissena polymorpha</name>
    <name type="common">Zebra mussel</name>
    <name type="synonym">Mytilus polymorpha</name>
    <dbReference type="NCBI Taxonomy" id="45954"/>
    <lineage>
        <taxon>Eukaryota</taxon>
        <taxon>Metazoa</taxon>
        <taxon>Spiralia</taxon>
        <taxon>Lophotrochozoa</taxon>
        <taxon>Mollusca</taxon>
        <taxon>Bivalvia</taxon>
        <taxon>Autobranchia</taxon>
        <taxon>Heteroconchia</taxon>
        <taxon>Euheterodonta</taxon>
        <taxon>Imparidentia</taxon>
        <taxon>Neoheterodontei</taxon>
        <taxon>Myida</taxon>
        <taxon>Dreissenoidea</taxon>
        <taxon>Dreissenidae</taxon>
        <taxon>Dreissena</taxon>
    </lineage>
</organism>
<accession>A0A9D4R5V9</accession>
<proteinExistence type="predicted"/>
<reference evidence="6" key="1">
    <citation type="journal article" date="2019" name="bioRxiv">
        <title>The Genome of the Zebra Mussel, Dreissena polymorpha: A Resource for Invasive Species Research.</title>
        <authorList>
            <person name="McCartney M.A."/>
            <person name="Auch B."/>
            <person name="Kono T."/>
            <person name="Mallez S."/>
            <person name="Zhang Y."/>
            <person name="Obille A."/>
            <person name="Becker A."/>
            <person name="Abrahante J.E."/>
            <person name="Garbe J."/>
            <person name="Badalamenti J.P."/>
            <person name="Herman A."/>
            <person name="Mangelson H."/>
            <person name="Liachko I."/>
            <person name="Sullivan S."/>
            <person name="Sone E.D."/>
            <person name="Koren S."/>
            <person name="Silverstein K.A.T."/>
            <person name="Beckman K.B."/>
            <person name="Gohl D.M."/>
        </authorList>
    </citation>
    <scope>NUCLEOTIDE SEQUENCE</scope>
    <source>
        <strain evidence="6">Duluth1</strain>
        <tissue evidence="6">Whole animal</tissue>
    </source>
</reference>
<evidence type="ECO:0000256" key="1">
    <source>
        <dbReference type="ARBA" id="ARBA00004370"/>
    </source>
</evidence>
<comment type="subcellular location">
    <subcellularLocation>
        <location evidence="1">Membrane</location>
    </subcellularLocation>
</comment>
<comment type="caution">
    <text evidence="6">The sequence shown here is derived from an EMBL/GenBank/DDBJ whole genome shotgun (WGS) entry which is preliminary data.</text>
</comment>
<evidence type="ECO:0000256" key="4">
    <source>
        <dbReference type="ARBA" id="ARBA00023136"/>
    </source>
</evidence>
<dbReference type="SUPFAM" id="SSF53822">
    <property type="entry name" value="Periplasmic binding protein-like I"/>
    <property type="match status" value="1"/>
</dbReference>
<keyword evidence="7" id="KW-1185">Reference proteome</keyword>
<sequence>MLQPPSSGIYVFLGDHHGLIDFSRLLKAHVEDRISEYVVIAVDERLYTEDPHTYLLKIYLQPMTDTVLLLVPRPPLNDDWDHFLDDVRRRNTMPPINGFAQVYKGSAVPIFAAFLYDAVHTYALALHATLTSGDDMRNGTALIAHIRNTTYTSYDVYIDRQGDAEGNYTLLTFDVHQPDSKLNLFRDIKWRNGGPPRDEPKCGFHGEKCEHKSPIAVIVGIAAGFGRPERSR</sequence>
<name>A0A9D4R5V9_DREPO</name>
<keyword evidence="3" id="KW-1133">Transmembrane helix</keyword>
<reference evidence="6" key="2">
    <citation type="submission" date="2020-11" db="EMBL/GenBank/DDBJ databases">
        <authorList>
            <person name="McCartney M.A."/>
            <person name="Auch B."/>
            <person name="Kono T."/>
            <person name="Mallez S."/>
            <person name="Becker A."/>
            <person name="Gohl D.M."/>
            <person name="Silverstein K.A.T."/>
            <person name="Koren S."/>
            <person name="Bechman K.B."/>
            <person name="Herman A."/>
            <person name="Abrahante J.E."/>
            <person name="Garbe J."/>
        </authorList>
    </citation>
    <scope>NUCLEOTIDE SEQUENCE</scope>
    <source>
        <strain evidence="6">Duluth1</strain>
        <tissue evidence="6">Whole animal</tissue>
    </source>
</reference>
<keyword evidence="4" id="KW-0472">Membrane</keyword>
<dbReference type="GO" id="GO:0016020">
    <property type="term" value="C:membrane"/>
    <property type="evidence" value="ECO:0007669"/>
    <property type="project" value="UniProtKB-SubCell"/>
</dbReference>
<dbReference type="InterPro" id="IPR001828">
    <property type="entry name" value="ANF_lig-bd_rcpt"/>
</dbReference>
<evidence type="ECO:0000313" key="7">
    <source>
        <dbReference type="Proteomes" id="UP000828390"/>
    </source>
</evidence>
<dbReference type="AlphaFoldDB" id="A0A9D4R5V9"/>
<evidence type="ECO:0000313" key="6">
    <source>
        <dbReference type="EMBL" id="KAH3856246.1"/>
    </source>
</evidence>
<evidence type="ECO:0000256" key="3">
    <source>
        <dbReference type="ARBA" id="ARBA00022989"/>
    </source>
</evidence>
<dbReference type="Gene3D" id="3.40.50.2300">
    <property type="match status" value="1"/>
</dbReference>
<evidence type="ECO:0000256" key="2">
    <source>
        <dbReference type="ARBA" id="ARBA00022692"/>
    </source>
</evidence>
<feature type="domain" description="Receptor ligand binding region" evidence="5">
    <location>
        <begin position="20"/>
        <end position="173"/>
    </location>
</feature>
<gene>
    <name evidence="6" type="ORF">DPMN_098830</name>
</gene>
<dbReference type="InterPro" id="IPR028082">
    <property type="entry name" value="Peripla_BP_I"/>
</dbReference>
<keyword evidence="2" id="KW-0812">Transmembrane</keyword>
<dbReference type="EMBL" id="JAIWYP010000003">
    <property type="protein sequence ID" value="KAH3856246.1"/>
    <property type="molecule type" value="Genomic_DNA"/>
</dbReference>
<dbReference type="Pfam" id="PF01094">
    <property type="entry name" value="ANF_receptor"/>
    <property type="match status" value="1"/>
</dbReference>
<dbReference type="Proteomes" id="UP000828390">
    <property type="component" value="Unassembled WGS sequence"/>
</dbReference>
<protein>
    <recommendedName>
        <fullName evidence="5">Receptor ligand binding region domain-containing protein</fullName>
    </recommendedName>
</protein>
<evidence type="ECO:0000259" key="5">
    <source>
        <dbReference type="Pfam" id="PF01094"/>
    </source>
</evidence>